<evidence type="ECO:0000256" key="1">
    <source>
        <dbReference type="SAM" id="MobiDB-lite"/>
    </source>
</evidence>
<keyword evidence="3" id="KW-1185">Reference proteome</keyword>
<proteinExistence type="predicted"/>
<accession>A0A3L6ZKU2</accession>
<name>A0A3L6ZKU2_9MICO</name>
<comment type="caution">
    <text evidence="2">The sequence shown here is derived from an EMBL/GenBank/DDBJ whole genome shotgun (WGS) entry which is preliminary data.</text>
</comment>
<reference evidence="2 3" key="1">
    <citation type="submission" date="2018-10" db="EMBL/GenBank/DDBJ databases">
        <authorList>
            <person name="Li J."/>
        </authorList>
    </citation>
    <scope>NUCLEOTIDE SEQUENCE [LARGE SCALE GENOMIC DNA]</scope>
    <source>
        <strain evidence="2 3">CCTCC AB209002</strain>
    </source>
</reference>
<dbReference type="RefSeq" id="WP_121673835.1">
    <property type="nucleotide sequence ID" value="NZ_BMXM01000012.1"/>
</dbReference>
<organism evidence="2 3">
    <name type="scientific">Mycetocola manganoxydans</name>
    <dbReference type="NCBI Taxonomy" id="699879"/>
    <lineage>
        <taxon>Bacteria</taxon>
        <taxon>Bacillati</taxon>
        <taxon>Actinomycetota</taxon>
        <taxon>Actinomycetes</taxon>
        <taxon>Micrococcales</taxon>
        <taxon>Microbacteriaceae</taxon>
        <taxon>Mycetocola</taxon>
    </lineage>
</organism>
<evidence type="ECO:0000313" key="3">
    <source>
        <dbReference type="Proteomes" id="UP000270299"/>
    </source>
</evidence>
<gene>
    <name evidence="2" type="ORF">D9V29_13415</name>
</gene>
<dbReference type="OrthoDB" id="9937139at2"/>
<dbReference type="Proteomes" id="UP000270299">
    <property type="component" value="Unassembled WGS sequence"/>
</dbReference>
<sequence length="111" mass="12506">MRLGSSEHYGWERPLSVVIVEVRDGQDLDGEFARLRVPEGAKGGPLDVMVRLRAGRIVAWRKPAPGERIQVQSWHLTASQADLMDLELELGEASPWTPPKPQPDQWLWVEG</sequence>
<protein>
    <submittedName>
        <fullName evidence="2">Uncharacterized protein</fullName>
    </submittedName>
</protein>
<dbReference type="AlphaFoldDB" id="A0A3L6ZKU2"/>
<dbReference type="EMBL" id="RCUV01000020">
    <property type="protein sequence ID" value="RLP68478.1"/>
    <property type="molecule type" value="Genomic_DNA"/>
</dbReference>
<evidence type="ECO:0000313" key="2">
    <source>
        <dbReference type="EMBL" id="RLP68478.1"/>
    </source>
</evidence>
<feature type="region of interest" description="Disordered" evidence="1">
    <location>
        <begin position="92"/>
        <end position="111"/>
    </location>
</feature>